<dbReference type="GO" id="GO:0005737">
    <property type="term" value="C:cytoplasm"/>
    <property type="evidence" value="ECO:0007669"/>
    <property type="project" value="TreeGrafter"/>
</dbReference>
<evidence type="ECO:0000259" key="8">
    <source>
        <dbReference type="Pfam" id="PF01433"/>
    </source>
</evidence>
<organism evidence="11">
    <name type="scientific">Angiostrongylus costaricensis</name>
    <name type="common">Nematode worm</name>
    <dbReference type="NCBI Taxonomy" id="334426"/>
    <lineage>
        <taxon>Eukaryota</taxon>
        <taxon>Metazoa</taxon>
        <taxon>Ecdysozoa</taxon>
        <taxon>Nematoda</taxon>
        <taxon>Chromadorea</taxon>
        <taxon>Rhabditida</taxon>
        <taxon>Rhabditina</taxon>
        <taxon>Rhabditomorpha</taxon>
        <taxon>Strongyloidea</taxon>
        <taxon>Metastrongylidae</taxon>
        <taxon>Angiostrongylus</taxon>
    </lineage>
</organism>
<evidence type="ECO:0000256" key="1">
    <source>
        <dbReference type="ARBA" id="ARBA00001947"/>
    </source>
</evidence>
<dbReference type="PRINTS" id="PR00756">
    <property type="entry name" value="ALADIPTASE"/>
</dbReference>
<dbReference type="InterPro" id="IPR050344">
    <property type="entry name" value="Peptidase_M1_aminopeptidases"/>
</dbReference>
<protein>
    <submittedName>
        <fullName evidence="11">Peptidase_M1 domain-containing protein</fullName>
    </submittedName>
</protein>
<evidence type="ECO:0000313" key="11">
    <source>
        <dbReference type="WBParaSite" id="ACOC_0001203301-mRNA-1"/>
    </source>
</evidence>
<keyword evidence="3" id="KW-0645">Protease</keyword>
<name>A0A0R3PZN2_ANGCS</name>
<evidence type="ECO:0000256" key="3">
    <source>
        <dbReference type="ARBA" id="ARBA00022670"/>
    </source>
</evidence>
<dbReference type="Pfam" id="PF01433">
    <property type="entry name" value="Peptidase_M1"/>
    <property type="match status" value="1"/>
</dbReference>
<dbReference type="SUPFAM" id="SSF55486">
    <property type="entry name" value="Metalloproteases ('zincins'), catalytic domain"/>
    <property type="match status" value="1"/>
</dbReference>
<gene>
    <name evidence="9" type="ORF">ACOC_LOCUS12034</name>
</gene>
<keyword evidence="4" id="KW-0479">Metal-binding</keyword>
<dbReference type="PANTHER" id="PTHR11533:SF299">
    <property type="entry name" value="AMINOPEPTIDASE"/>
    <property type="match status" value="1"/>
</dbReference>
<dbReference type="Gene3D" id="1.10.390.10">
    <property type="entry name" value="Neutral Protease Domain 2"/>
    <property type="match status" value="1"/>
</dbReference>
<evidence type="ECO:0000256" key="7">
    <source>
        <dbReference type="ARBA" id="ARBA00023049"/>
    </source>
</evidence>
<dbReference type="AlphaFoldDB" id="A0A0R3PZN2"/>
<evidence type="ECO:0000256" key="5">
    <source>
        <dbReference type="ARBA" id="ARBA00022801"/>
    </source>
</evidence>
<dbReference type="GO" id="GO:0042277">
    <property type="term" value="F:peptide binding"/>
    <property type="evidence" value="ECO:0007669"/>
    <property type="project" value="TreeGrafter"/>
</dbReference>
<dbReference type="GO" id="GO:0006508">
    <property type="term" value="P:proteolysis"/>
    <property type="evidence" value="ECO:0007669"/>
    <property type="project" value="UniProtKB-KW"/>
</dbReference>
<comment type="similarity">
    <text evidence="2">Belongs to the peptidase M1 family.</text>
</comment>
<keyword evidence="7" id="KW-0482">Metalloprotease</keyword>
<dbReference type="GO" id="GO:0005615">
    <property type="term" value="C:extracellular space"/>
    <property type="evidence" value="ECO:0007669"/>
    <property type="project" value="TreeGrafter"/>
</dbReference>
<dbReference type="WBParaSite" id="ACOC_0001203301-mRNA-1">
    <property type="protein sequence ID" value="ACOC_0001203301-mRNA-1"/>
    <property type="gene ID" value="ACOC_0001203301"/>
</dbReference>
<evidence type="ECO:0000313" key="10">
    <source>
        <dbReference type="Proteomes" id="UP000267027"/>
    </source>
</evidence>
<dbReference type="InterPro" id="IPR027268">
    <property type="entry name" value="Peptidase_M4/M1_CTD_sf"/>
</dbReference>
<feature type="domain" description="Peptidase M1 membrane alanine aminopeptidase" evidence="8">
    <location>
        <begin position="8"/>
        <end position="135"/>
    </location>
</feature>
<sequence>MIEGQSEFGLDTAIRALEYFEEYSNIPYQLEKIGIEIGKFTDLVGLDDFQSGAMENWGLMTFRYAGLLYADGIKIARQKEQVALVICHEVAHQWFGNLVTMDWWNDLWLNEGFATYFQFLCVDRLYPEWNIVSVIYGVYEYSENLCSCPMSDLPRQNPEDGALCTIVAMVFEMEILHTLENFNWFNCDVLINPYLLHSIFPQHSRI</sequence>
<dbReference type="STRING" id="334426.A0A0R3PZN2"/>
<dbReference type="GO" id="GO:0008270">
    <property type="term" value="F:zinc ion binding"/>
    <property type="evidence" value="ECO:0007669"/>
    <property type="project" value="InterPro"/>
</dbReference>
<comment type="cofactor">
    <cofactor evidence="1">
        <name>Zn(2+)</name>
        <dbReference type="ChEBI" id="CHEBI:29105"/>
    </cofactor>
</comment>
<evidence type="ECO:0000256" key="6">
    <source>
        <dbReference type="ARBA" id="ARBA00022833"/>
    </source>
</evidence>
<dbReference type="GO" id="GO:0016020">
    <property type="term" value="C:membrane"/>
    <property type="evidence" value="ECO:0007669"/>
    <property type="project" value="TreeGrafter"/>
</dbReference>
<dbReference type="EMBL" id="UYYA01004870">
    <property type="protein sequence ID" value="VDM63619.1"/>
    <property type="molecule type" value="Genomic_DNA"/>
</dbReference>
<dbReference type="GO" id="GO:0070006">
    <property type="term" value="F:metalloaminopeptidase activity"/>
    <property type="evidence" value="ECO:0007669"/>
    <property type="project" value="TreeGrafter"/>
</dbReference>
<proteinExistence type="inferred from homology"/>
<dbReference type="GO" id="GO:0043171">
    <property type="term" value="P:peptide catabolic process"/>
    <property type="evidence" value="ECO:0007669"/>
    <property type="project" value="TreeGrafter"/>
</dbReference>
<dbReference type="OrthoDB" id="6337587at2759"/>
<keyword evidence="10" id="KW-1185">Reference proteome</keyword>
<reference evidence="11" key="1">
    <citation type="submission" date="2016-04" db="UniProtKB">
        <authorList>
            <consortium name="WormBaseParasite"/>
        </authorList>
    </citation>
    <scope>IDENTIFICATION</scope>
</reference>
<keyword evidence="5" id="KW-0378">Hydrolase</keyword>
<evidence type="ECO:0000256" key="4">
    <source>
        <dbReference type="ARBA" id="ARBA00022723"/>
    </source>
</evidence>
<evidence type="ECO:0000256" key="2">
    <source>
        <dbReference type="ARBA" id="ARBA00010136"/>
    </source>
</evidence>
<keyword evidence="6" id="KW-0862">Zinc</keyword>
<dbReference type="PANTHER" id="PTHR11533">
    <property type="entry name" value="PROTEASE M1 ZINC METALLOPROTEASE"/>
    <property type="match status" value="1"/>
</dbReference>
<dbReference type="Proteomes" id="UP000267027">
    <property type="component" value="Unassembled WGS sequence"/>
</dbReference>
<evidence type="ECO:0000313" key="9">
    <source>
        <dbReference type="EMBL" id="VDM63619.1"/>
    </source>
</evidence>
<reference evidence="9 10" key="2">
    <citation type="submission" date="2018-11" db="EMBL/GenBank/DDBJ databases">
        <authorList>
            <consortium name="Pathogen Informatics"/>
        </authorList>
    </citation>
    <scope>NUCLEOTIDE SEQUENCE [LARGE SCALE GENOMIC DNA]</scope>
    <source>
        <strain evidence="9 10">Costa Rica</strain>
    </source>
</reference>
<accession>A0A0R3PZN2</accession>
<dbReference type="InterPro" id="IPR014782">
    <property type="entry name" value="Peptidase_M1_dom"/>
</dbReference>
<dbReference type="InterPro" id="IPR001930">
    <property type="entry name" value="Peptidase_M1"/>
</dbReference>